<dbReference type="PANTHER" id="PTHR45528:SF11">
    <property type="entry name" value="HISTIDINE KINASE"/>
    <property type="match status" value="1"/>
</dbReference>
<evidence type="ECO:0000256" key="11">
    <source>
        <dbReference type="ARBA" id="ARBA00022989"/>
    </source>
</evidence>
<dbReference type="InterPro" id="IPR005467">
    <property type="entry name" value="His_kinase_dom"/>
</dbReference>
<organism evidence="22 23">
    <name type="scientific">Staphylococcus warneri</name>
    <dbReference type="NCBI Taxonomy" id="1292"/>
    <lineage>
        <taxon>Bacteria</taxon>
        <taxon>Bacillati</taxon>
        <taxon>Bacillota</taxon>
        <taxon>Bacilli</taxon>
        <taxon>Bacillales</taxon>
        <taxon>Staphylococcaceae</taxon>
        <taxon>Staphylococcus</taxon>
    </lineage>
</organism>
<feature type="domain" description="HAMP" evidence="19">
    <location>
        <begin position="186"/>
        <end position="238"/>
    </location>
</feature>
<evidence type="ECO:0000256" key="2">
    <source>
        <dbReference type="ARBA" id="ARBA00004651"/>
    </source>
</evidence>
<keyword evidence="6" id="KW-0808">Transferase</keyword>
<keyword evidence="9 22" id="KW-0418">Kinase</keyword>
<keyword evidence="11 17" id="KW-1133">Transmembrane helix</keyword>
<feature type="transmembrane region" description="Helical" evidence="17">
    <location>
        <begin position="9"/>
        <end position="32"/>
    </location>
</feature>
<evidence type="ECO:0000256" key="1">
    <source>
        <dbReference type="ARBA" id="ARBA00000085"/>
    </source>
</evidence>
<keyword evidence="12" id="KW-0902">Two-component regulatory system</keyword>
<dbReference type="SMART" id="SM00304">
    <property type="entry name" value="HAMP"/>
    <property type="match status" value="1"/>
</dbReference>
<evidence type="ECO:0000256" key="10">
    <source>
        <dbReference type="ARBA" id="ARBA00022840"/>
    </source>
</evidence>
<evidence type="ECO:0000256" key="3">
    <source>
        <dbReference type="ARBA" id="ARBA00012438"/>
    </source>
</evidence>
<dbReference type="SUPFAM" id="SSF47384">
    <property type="entry name" value="Homodimeric domain of signal transducing histidine kinase"/>
    <property type="match status" value="1"/>
</dbReference>
<dbReference type="RefSeq" id="WP_015364750.1">
    <property type="nucleotide sequence ID" value="NZ_CABMFV010000002.1"/>
</dbReference>
<evidence type="ECO:0000313" key="22">
    <source>
        <dbReference type="EMBL" id="RGM31306.1"/>
    </source>
</evidence>
<evidence type="ECO:0000256" key="4">
    <source>
        <dbReference type="ARBA" id="ARBA00022475"/>
    </source>
</evidence>
<dbReference type="GO" id="GO:0000155">
    <property type="term" value="F:phosphorelay sensor kinase activity"/>
    <property type="evidence" value="ECO:0007669"/>
    <property type="project" value="InterPro"/>
</dbReference>
<dbReference type="Pfam" id="PF02518">
    <property type="entry name" value="HATPase_c"/>
    <property type="match status" value="1"/>
</dbReference>
<evidence type="ECO:0000313" key="24">
    <source>
        <dbReference type="Proteomes" id="UP000481807"/>
    </source>
</evidence>
<sequence>MFKTLYIRIAIYTITVILFSAFISFIFTNIYYHFNLKASNDTKIMTTLKEARDFEGDNHNNHLNHYFKHLGQMNYQIMTVDQDGKKTFYGTKFRKDNLSQYHIKSVLKGNEYHGIKNKPFELFVTGFFDNETDNTVGLQFKNHHENVAVFMRPDIGETFSEFRLFLAVLLTLLLLISISLVIASTYAIVRPVKQLKQGTERLMNGDFITPIKQTRQDEIGTLQYRFDTMRQSLKQVDEMRQHFVQNVSHEIKTPLTHIRQSLVDLEHAKNQNERQQSINDIYQITNQLSELTKELLLLSELDNAQHLTFSDQIQLDQLINRIVRHEHYAIDQKSLMLMSDLESTYFLGNERLLHQAISNLIINAIKYSNEASLINIELKQIAQGIQIKVTNQGDVIDTSEQSHLFERFYKRSTDDNSNGLGLAITQSIIQLHHGKIHVTSSHQDGTTFTIILPKNI</sequence>
<evidence type="ECO:0000256" key="5">
    <source>
        <dbReference type="ARBA" id="ARBA00022553"/>
    </source>
</evidence>
<keyword evidence="14 17" id="KW-0472">Membrane</keyword>
<dbReference type="GO" id="GO:0005886">
    <property type="term" value="C:plasma membrane"/>
    <property type="evidence" value="ECO:0007669"/>
    <property type="project" value="UniProtKB-SubCell"/>
</dbReference>
<keyword evidence="4" id="KW-1003">Cell membrane</keyword>
<evidence type="ECO:0000256" key="13">
    <source>
        <dbReference type="ARBA" id="ARBA00023026"/>
    </source>
</evidence>
<evidence type="ECO:0000256" key="15">
    <source>
        <dbReference type="ARBA" id="ARBA00037219"/>
    </source>
</evidence>
<dbReference type="SUPFAM" id="SSF55874">
    <property type="entry name" value="ATPase domain of HSP90 chaperone/DNA topoisomerase II/histidine kinase"/>
    <property type="match status" value="1"/>
</dbReference>
<reference evidence="20 25" key="3">
    <citation type="submission" date="2020-03" db="EMBL/GenBank/DDBJ databases">
        <title>Comparative genetics of Staphylococcus warneri persistents from caprine mastitis.</title>
        <authorList>
            <person name="Franca C.A."/>
            <person name="Rosa D.S."/>
            <person name="Silva A."/>
            <person name="Rodrigues D.L.N."/>
            <person name="Santos R.G."/>
            <person name="Castillo R.E.H."/>
            <person name="Moreira M.A.S."/>
            <person name="Lima M.C."/>
            <person name="Gouveia G.V."/>
            <person name="Gouveia J.J.S."/>
            <person name="Souza R.F.S."/>
            <person name="Bertram B."/>
            <person name="Azevedo V."/>
            <person name="Costa M."/>
        </authorList>
    </citation>
    <scope>NUCLEOTIDE SEQUENCE [LARGE SCALE GENOMIC DNA]</scope>
    <source>
        <strain evidence="20 25">Cap 9.2</strain>
    </source>
</reference>
<dbReference type="Pfam" id="PF00512">
    <property type="entry name" value="HisKA"/>
    <property type="match status" value="1"/>
</dbReference>
<evidence type="ECO:0000259" key="19">
    <source>
        <dbReference type="PROSITE" id="PS50885"/>
    </source>
</evidence>
<dbReference type="EC" id="2.7.13.3" evidence="3"/>
<keyword evidence="25" id="KW-1185">Reference proteome</keyword>
<dbReference type="CDD" id="cd06225">
    <property type="entry name" value="HAMP"/>
    <property type="match status" value="1"/>
</dbReference>
<dbReference type="InterPro" id="IPR036890">
    <property type="entry name" value="HATPase_C_sf"/>
</dbReference>
<dbReference type="InterPro" id="IPR004358">
    <property type="entry name" value="Sig_transdc_His_kin-like_C"/>
</dbReference>
<dbReference type="InterPro" id="IPR050398">
    <property type="entry name" value="HssS/ArlS-like"/>
</dbReference>
<dbReference type="PANTHER" id="PTHR45528">
    <property type="entry name" value="SENSOR HISTIDINE KINASE CPXA"/>
    <property type="match status" value="1"/>
</dbReference>
<evidence type="ECO:0000256" key="12">
    <source>
        <dbReference type="ARBA" id="ARBA00023012"/>
    </source>
</evidence>
<dbReference type="PRINTS" id="PR00344">
    <property type="entry name" value="BCTRLSENSOR"/>
</dbReference>
<evidence type="ECO:0000256" key="8">
    <source>
        <dbReference type="ARBA" id="ARBA00022741"/>
    </source>
</evidence>
<dbReference type="EMBL" id="QXWP01000003">
    <property type="protein sequence ID" value="NBH30738.1"/>
    <property type="molecule type" value="Genomic_DNA"/>
</dbReference>
<dbReference type="Proteomes" id="UP000261016">
    <property type="component" value="Unassembled WGS sequence"/>
</dbReference>
<dbReference type="InterPro" id="IPR003660">
    <property type="entry name" value="HAMP_dom"/>
</dbReference>
<evidence type="ECO:0000256" key="9">
    <source>
        <dbReference type="ARBA" id="ARBA00022777"/>
    </source>
</evidence>
<evidence type="ECO:0000313" key="25">
    <source>
        <dbReference type="Proteomes" id="UP000814367"/>
    </source>
</evidence>
<comment type="caution">
    <text evidence="22">The sequence shown here is derived from an EMBL/GenBank/DDBJ whole genome shotgun (WGS) entry which is preliminary data.</text>
</comment>
<evidence type="ECO:0000256" key="14">
    <source>
        <dbReference type="ARBA" id="ARBA00023136"/>
    </source>
</evidence>
<comment type="catalytic activity">
    <reaction evidence="1">
        <text>ATP + protein L-histidine = ADP + protein N-phospho-L-histidine.</text>
        <dbReference type="EC" id="2.7.13.3"/>
    </reaction>
</comment>
<evidence type="ECO:0000256" key="17">
    <source>
        <dbReference type="SAM" id="Phobius"/>
    </source>
</evidence>
<dbReference type="Pfam" id="PF00672">
    <property type="entry name" value="HAMP"/>
    <property type="match status" value="1"/>
</dbReference>
<dbReference type="EMBL" id="QSTD01000002">
    <property type="protein sequence ID" value="RGM31306.1"/>
    <property type="molecule type" value="Genomic_DNA"/>
</dbReference>
<dbReference type="Gene3D" id="6.10.340.10">
    <property type="match status" value="1"/>
</dbReference>
<keyword evidence="8" id="KW-0547">Nucleotide-binding</keyword>
<dbReference type="SMART" id="SM00388">
    <property type="entry name" value="HisKA"/>
    <property type="match status" value="1"/>
</dbReference>
<dbReference type="Proteomes" id="UP000814367">
    <property type="component" value="Unassembled WGS sequence"/>
</dbReference>
<dbReference type="InterPro" id="IPR003661">
    <property type="entry name" value="HisK_dim/P_dom"/>
</dbReference>
<dbReference type="PROSITE" id="PS50109">
    <property type="entry name" value="HIS_KIN"/>
    <property type="match status" value="1"/>
</dbReference>
<proteinExistence type="predicted"/>
<name>A0A364US30_STAWA</name>
<reference evidence="22 23" key="1">
    <citation type="submission" date="2018-08" db="EMBL/GenBank/DDBJ databases">
        <title>A genome reference for cultivated species of the human gut microbiota.</title>
        <authorList>
            <person name="Zou Y."/>
            <person name="Xue W."/>
            <person name="Luo G."/>
        </authorList>
    </citation>
    <scope>NUCLEOTIDE SEQUENCE [LARGE SCALE GENOMIC DNA]</scope>
    <source>
        <strain evidence="22 23">OM08-17AT</strain>
    </source>
</reference>
<dbReference type="CDD" id="cd00075">
    <property type="entry name" value="HATPase"/>
    <property type="match status" value="1"/>
</dbReference>
<dbReference type="AlphaFoldDB" id="A0A364US30"/>
<gene>
    <name evidence="21" type="ORF">D3Z30_07050</name>
    <name evidence="22" type="ORF">DXC19_07055</name>
    <name evidence="20" type="ORF">G8J23_02730</name>
</gene>
<feature type="transmembrane region" description="Helical" evidence="17">
    <location>
        <begin position="164"/>
        <end position="189"/>
    </location>
</feature>
<keyword evidence="5" id="KW-0597">Phosphoprotein</keyword>
<dbReference type="SMART" id="SM00387">
    <property type="entry name" value="HATPase_c"/>
    <property type="match status" value="1"/>
</dbReference>
<evidence type="ECO:0000259" key="18">
    <source>
        <dbReference type="PROSITE" id="PS50109"/>
    </source>
</evidence>
<dbReference type="Gene3D" id="3.30.565.10">
    <property type="entry name" value="Histidine kinase-like ATPase, C-terminal domain"/>
    <property type="match status" value="1"/>
</dbReference>
<dbReference type="EMBL" id="JAANHJ010000001">
    <property type="protein sequence ID" value="MCG6224933.1"/>
    <property type="molecule type" value="Genomic_DNA"/>
</dbReference>
<evidence type="ECO:0000313" key="20">
    <source>
        <dbReference type="EMBL" id="MCG6224933.1"/>
    </source>
</evidence>
<protein>
    <recommendedName>
        <fullName evidence="16">Heme sensor protein HssS</fullName>
        <ecNumber evidence="3">2.7.13.3</ecNumber>
    </recommendedName>
</protein>
<dbReference type="Proteomes" id="UP000481807">
    <property type="component" value="Unassembled WGS sequence"/>
</dbReference>
<dbReference type="InterPro" id="IPR003594">
    <property type="entry name" value="HATPase_dom"/>
</dbReference>
<comment type="function">
    <text evidence="15">Member of the two-component regulatory system HssS/HssR involved in intracellular heme homeostasis and tempering of staphylococcal virulence. HssS functions as a heme sensor histidine kinase which is autophosphorylated at a histidine residue and transfers its phosphate group to an aspartate residue of HssR. HssR/HssS activates the expression of hrtAB, an efflux pump, in response to extracellular heme, hemin, hemoglobin or blood.</text>
</comment>
<dbReference type="Gene3D" id="1.10.287.130">
    <property type="match status" value="1"/>
</dbReference>
<evidence type="ECO:0000313" key="23">
    <source>
        <dbReference type="Proteomes" id="UP000261016"/>
    </source>
</evidence>
<dbReference type="GO" id="GO:0005524">
    <property type="term" value="F:ATP binding"/>
    <property type="evidence" value="ECO:0007669"/>
    <property type="project" value="UniProtKB-KW"/>
</dbReference>
<dbReference type="InterPro" id="IPR036097">
    <property type="entry name" value="HisK_dim/P_sf"/>
</dbReference>
<reference evidence="21 24" key="2">
    <citation type="submission" date="2018-08" db="EMBL/GenBank/DDBJ databases">
        <title>Murine metabolic-syndrome-specific gut microbial biobank.</title>
        <authorList>
            <person name="Liu C."/>
        </authorList>
    </citation>
    <scope>NUCLEOTIDE SEQUENCE [LARGE SCALE GENOMIC DNA]</scope>
    <source>
        <strain evidence="21 24">1XD21-27</strain>
    </source>
</reference>
<evidence type="ECO:0000313" key="21">
    <source>
        <dbReference type="EMBL" id="NBH30738.1"/>
    </source>
</evidence>
<keyword evidence="10" id="KW-0067">ATP-binding</keyword>
<dbReference type="CDD" id="cd00082">
    <property type="entry name" value="HisKA"/>
    <property type="match status" value="1"/>
</dbReference>
<evidence type="ECO:0000256" key="16">
    <source>
        <dbReference type="ARBA" id="ARBA00040841"/>
    </source>
</evidence>
<evidence type="ECO:0000256" key="7">
    <source>
        <dbReference type="ARBA" id="ARBA00022692"/>
    </source>
</evidence>
<dbReference type="SUPFAM" id="SSF158472">
    <property type="entry name" value="HAMP domain-like"/>
    <property type="match status" value="1"/>
</dbReference>
<keyword evidence="13" id="KW-0843">Virulence</keyword>
<accession>A0A364US30</accession>
<evidence type="ECO:0000256" key="6">
    <source>
        <dbReference type="ARBA" id="ARBA00022679"/>
    </source>
</evidence>
<comment type="subcellular location">
    <subcellularLocation>
        <location evidence="2">Cell membrane</location>
        <topology evidence="2">Multi-pass membrane protein</topology>
    </subcellularLocation>
</comment>
<feature type="domain" description="Histidine kinase" evidence="18">
    <location>
        <begin position="246"/>
        <end position="456"/>
    </location>
</feature>
<dbReference type="PROSITE" id="PS50885">
    <property type="entry name" value="HAMP"/>
    <property type="match status" value="1"/>
</dbReference>
<keyword evidence="7 17" id="KW-0812">Transmembrane</keyword>